<proteinExistence type="predicted"/>
<dbReference type="Gene3D" id="1.20.1720.10">
    <property type="entry name" value="Multidrug resistance protein D"/>
    <property type="match status" value="1"/>
</dbReference>
<evidence type="ECO:0000313" key="8">
    <source>
        <dbReference type="Proteomes" id="UP000184300"/>
    </source>
</evidence>
<feature type="non-terminal residue" evidence="7">
    <location>
        <position position="1"/>
    </location>
</feature>
<keyword evidence="2 5" id="KW-0812">Transmembrane</keyword>
<feature type="domain" description="Major facilitator superfamily (MFS) profile" evidence="6">
    <location>
        <begin position="21"/>
        <end position="132"/>
    </location>
</feature>
<comment type="subcellular location">
    <subcellularLocation>
        <location evidence="1">Membrane</location>
        <topology evidence="1">Multi-pass membrane protein</topology>
    </subcellularLocation>
</comment>
<dbReference type="GO" id="GO:0005886">
    <property type="term" value="C:plasma membrane"/>
    <property type="evidence" value="ECO:0007669"/>
    <property type="project" value="TreeGrafter"/>
</dbReference>
<evidence type="ECO:0000256" key="2">
    <source>
        <dbReference type="ARBA" id="ARBA00022692"/>
    </source>
</evidence>
<evidence type="ECO:0000259" key="6">
    <source>
        <dbReference type="PROSITE" id="PS50850"/>
    </source>
</evidence>
<evidence type="ECO:0000256" key="1">
    <source>
        <dbReference type="ARBA" id="ARBA00004141"/>
    </source>
</evidence>
<dbReference type="SUPFAM" id="SSF103473">
    <property type="entry name" value="MFS general substrate transporter"/>
    <property type="match status" value="1"/>
</dbReference>
<dbReference type="InterPro" id="IPR020846">
    <property type="entry name" value="MFS_dom"/>
</dbReference>
<dbReference type="EMBL" id="KV878938">
    <property type="protein sequence ID" value="OJJ78439.1"/>
    <property type="molecule type" value="Genomic_DNA"/>
</dbReference>
<gene>
    <name evidence="7" type="ORF">ASPGLDRAFT_105640</name>
</gene>
<organism evidence="7 8">
    <name type="scientific">Aspergillus glaucus CBS 516.65</name>
    <dbReference type="NCBI Taxonomy" id="1160497"/>
    <lineage>
        <taxon>Eukaryota</taxon>
        <taxon>Fungi</taxon>
        <taxon>Dikarya</taxon>
        <taxon>Ascomycota</taxon>
        <taxon>Pezizomycotina</taxon>
        <taxon>Eurotiomycetes</taxon>
        <taxon>Eurotiomycetidae</taxon>
        <taxon>Eurotiales</taxon>
        <taxon>Aspergillaceae</taxon>
        <taxon>Aspergillus</taxon>
        <taxon>Aspergillus subgen. Aspergillus</taxon>
    </lineage>
</organism>
<dbReference type="Pfam" id="PF07690">
    <property type="entry name" value="MFS_1"/>
    <property type="match status" value="1"/>
</dbReference>
<keyword evidence="8" id="KW-1185">Reference proteome</keyword>
<keyword evidence="3 5" id="KW-1133">Transmembrane helix</keyword>
<accession>A0A1L9V3M5</accession>
<dbReference type="InterPro" id="IPR011701">
    <property type="entry name" value="MFS"/>
</dbReference>
<dbReference type="PANTHER" id="PTHR23502">
    <property type="entry name" value="MAJOR FACILITATOR SUPERFAMILY"/>
    <property type="match status" value="1"/>
</dbReference>
<dbReference type="PANTHER" id="PTHR23502:SF139">
    <property type="entry name" value="MAJOR FACILITATOR SUPERFAMILY (MFS) PROFILE DOMAIN-CONTAINING PROTEIN-RELATED"/>
    <property type="match status" value="1"/>
</dbReference>
<feature type="non-terminal residue" evidence="7">
    <location>
        <position position="132"/>
    </location>
</feature>
<name>A0A1L9V3M5_ASPGL</name>
<keyword evidence="4 5" id="KW-0472">Membrane</keyword>
<dbReference type="Proteomes" id="UP000184300">
    <property type="component" value="Unassembled WGS sequence"/>
</dbReference>
<feature type="transmembrane region" description="Helical" evidence="5">
    <location>
        <begin position="20"/>
        <end position="37"/>
    </location>
</feature>
<dbReference type="OrthoDB" id="2585655at2759"/>
<dbReference type="InterPro" id="IPR036259">
    <property type="entry name" value="MFS_trans_sf"/>
</dbReference>
<dbReference type="STRING" id="1160497.A0A1L9V3M5"/>
<reference evidence="8" key="1">
    <citation type="journal article" date="2017" name="Genome Biol.">
        <title>Comparative genomics reveals high biological diversity and specific adaptations in the industrially and medically important fungal genus Aspergillus.</title>
        <authorList>
            <person name="de Vries R.P."/>
            <person name="Riley R."/>
            <person name="Wiebenga A."/>
            <person name="Aguilar-Osorio G."/>
            <person name="Amillis S."/>
            <person name="Uchima C.A."/>
            <person name="Anderluh G."/>
            <person name="Asadollahi M."/>
            <person name="Askin M."/>
            <person name="Barry K."/>
            <person name="Battaglia E."/>
            <person name="Bayram O."/>
            <person name="Benocci T."/>
            <person name="Braus-Stromeyer S.A."/>
            <person name="Caldana C."/>
            <person name="Canovas D."/>
            <person name="Cerqueira G.C."/>
            <person name="Chen F."/>
            <person name="Chen W."/>
            <person name="Choi C."/>
            <person name="Clum A."/>
            <person name="Dos Santos R.A."/>
            <person name="Damasio A.R."/>
            <person name="Diallinas G."/>
            <person name="Emri T."/>
            <person name="Fekete E."/>
            <person name="Flipphi M."/>
            <person name="Freyberg S."/>
            <person name="Gallo A."/>
            <person name="Gournas C."/>
            <person name="Habgood R."/>
            <person name="Hainaut M."/>
            <person name="Harispe M.L."/>
            <person name="Henrissat B."/>
            <person name="Hilden K.S."/>
            <person name="Hope R."/>
            <person name="Hossain A."/>
            <person name="Karabika E."/>
            <person name="Karaffa L."/>
            <person name="Karanyi Z."/>
            <person name="Krasevec N."/>
            <person name="Kuo A."/>
            <person name="Kusch H."/>
            <person name="LaButti K."/>
            <person name="Lagendijk E.L."/>
            <person name="Lapidus A."/>
            <person name="Levasseur A."/>
            <person name="Lindquist E."/>
            <person name="Lipzen A."/>
            <person name="Logrieco A.F."/>
            <person name="MacCabe A."/>
            <person name="Maekelae M.R."/>
            <person name="Malavazi I."/>
            <person name="Melin P."/>
            <person name="Meyer V."/>
            <person name="Mielnichuk N."/>
            <person name="Miskei M."/>
            <person name="Molnar A.P."/>
            <person name="Mule G."/>
            <person name="Ngan C.Y."/>
            <person name="Orejas M."/>
            <person name="Orosz E."/>
            <person name="Ouedraogo J.P."/>
            <person name="Overkamp K.M."/>
            <person name="Park H.-S."/>
            <person name="Perrone G."/>
            <person name="Piumi F."/>
            <person name="Punt P.J."/>
            <person name="Ram A.F."/>
            <person name="Ramon A."/>
            <person name="Rauscher S."/>
            <person name="Record E."/>
            <person name="Riano-Pachon D.M."/>
            <person name="Robert V."/>
            <person name="Roehrig J."/>
            <person name="Ruller R."/>
            <person name="Salamov A."/>
            <person name="Salih N.S."/>
            <person name="Samson R.A."/>
            <person name="Sandor E."/>
            <person name="Sanguinetti M."/>
            <person name="Schuetze T."/>
            <person name="Sepcic K."/>
            <person name="Shelest E."/>
            <person name="Sherlock G."/>
            <person name="Sophianopoulou V."/>
            <person name="Squina F.M."/>
            <person name="Sun H."/>
            <person name="Susca A."/>
            <person name="Todd R.B."/>
            <person name="Tsang A."/>
            <person name="Unkles S.E."/>
            <person name="van de Wiele N."/>
            <person name="van Rossen-Uffink D."/>
            <person name="Oliveira J.V."/>
            <person name="Vesth T.C."/>
            <person name="Visser J."/>
            <person name="Yu J.-H."/>
            <person name="Zhou M."/>
            <person name="Andersen M.R."/>
            <person name="Archer D.B."/>
            <person name="Baker S.E."/>
            <person name="Benoit I."/>
            <person name="Brakhage A.A."/>
            <person name="Braus G.H."/>
            <person name="Fischer R."/>
            <person name="Frisvad J.C."/>
            <person name="Goldman G.H."/>
            <person name="Houbraken J."/>
            <person name="Oakley B."/>
            <person name="Pocsi I."/>
            <person name="Scazzocchio C."/>
            <person name="Seiboth B."/>
            <person name="vanKuyk P.A."/>
            <person name="Wortman J."/>
            <person name="Dyer P.S."/>
            <person name="Grigoriev I.V."/>
        </authorList>
    </citation>
    <scope>NUCLEOTIDE SEQUENCE [LARGE SCALE GENOMIC DNA]</scope>
    <source>
        <strain evidence="8">CBS 516.65</strain>
    </source>
</reference>
<dbReference type="AlphaFoldDB" id="A0A1L9V3M5"/>
<protein>
    <recommendedName>
        <fullName evidence="6">Major facilitator superfamily (MFS) profile domain-containing protein</fullName>
    </recommendedName>
</protein>
<feature type="transmembrane region" description="Helical" evidence="5">
    <location>
        <begin position="87"/>
        <end position="105"/>
    </location>
</feature>
<dbReference type="GO" id="GO:0022857">
    <property type="term" value="F:transmembrane transporter activity"/>
    <property type="evidence" value="ECO:0007669"/>
    <property type="project" value="InterPro"/>
</dbReference>
<dbReference type="GeneID" id="34455752"/>
<dbReference type="RefSeq" id="XP_022395137.1">
    <property type="nucleotide sequence ID" value="XM_022539491.1"/>
</dbReference>
<evidence type="ECO:0000313" key="7">
    <source>
        <dbReference type="EMBL" id="OJJ78439.1"/>
    </source>
</evidence>
<dbReference type="PROSITE" id="PS50850">
    <property type="entry name" value="MFS"/>
    <property type="match status" value="1"/>
</dbReference>
<evidence type="ECO:0000256" key="3">
    <source>
        <dbReference type="ARBA" id="ARBA00022989"/>
    </source>
</evidence>
<evidence type="ECO:0000256" key="5">
    <source>
        <dbReference type="SAM" id="Phobius"/>
    </source>
</evidence>
<sequence length="132" mass="14419">PQPTSDPLDPLNWSRHQKHTILGIVMLKYLLFTYITTTTVPSFPEIQSEFAINYAQVNWTVAIPALGLSVGPLFWSSLSEIYGRRIVFIVGTTIALVSTIGAAVADRYDGYMAARFFQGFGTSPASTVGMAV</sequence>
<dbReference type="VEuPathDB" id="FungiDB:ASPGLDRAFT_105640"/>
<feature type="transmembrane region" description="Helical" evidence="5">
    <location>
        <begin position="57"/>
        <end position="75"/>
    </location>
</feature>
<evidence type="ECO:0000256" key="4">
    <source>
        <dbReference type="ARBA" id="ARBA00023136"/>
    </source>
</evidence>